<evidence type="ECO:0000256" key="1">
    <source>
        <dbReference type="SAM" id="Phobius"/>
    </source>
</evidence>
<feature type="transmembrane region" description="Helical" evidence="1">
    <location>
        <begin position="6"/>
        <end position="31"/>
    </location>
</feature>
<keyword evidence="1" id="KW-0812">Transmembrane</keyword>
<feature type="transmembrane region" description="Helical" evidence="1">
    <location>
        <begin position="52"/>
        <end position="75"/>
    </location>
</feature>
<keyword evidence="1" id="KW-0472">Membrane</keyword>
<gene>
    <name evidence="3" type="ORF">PSA7680_03507</name>
</gene>
<name>A0A1Y5TNF7_9RHOB</name>
<dbReference type="OrthoDB" id="5918912at2"/>
<keyword evidence="4" id="KW-1185">Reference proteome</keyword>
<evidence type="ECO:0000313" key="3">
    <source>
        <dbReference type="EMBL" id="SLN66259.1"/>
    </source>
</evidence>
<dbReference type="RefSeq" id="WP_085869986.1">
    <property type="nucleotide sequence ID" value="NZ_FWFQ01000040.1"/>
</dbReference>
<dbReference type="EMBL" id="FWFQ01000040">
    <property type="protein sequence ID" value="SLN66259.1"/>
    <property type="molecule type" value="Genomic_DNA"/>
</dbReference>
<dbReference type="Proteomes" id="UP000193409">
    <property type="component" value="Unassembled WGS sequence"/>
</dbReference>
<dbReference type="Pfam" id="PF21742">
    <property type="entry name" value="DUF6868"/>
    <property type="match status" value="1"/>
</dbReference>
<evidence type="ECO:0000313" key="4">
    <source>
        <dbReference type="Proteomes" id="UP000193409"/>
    </source>
</evidence>
<organism evidence="3 4">
    <name type="scientific">Pseudoruegeria aquimaris</name>
    <dbReference type="NCBI Taxonomy" id="393663"/>
    <lineage>
        <taxon>Bacteria</taxon>
        <taxon>Pseudomonadati</taxon>
        <taxon>Pseudomonadota</taxon>
        <taxon>Alphaproteobacteria</taxon>
        <taxon>Rhodobacterales</taxon>
        <taxon>Roseobacteraceae</taxon>
        <taxon>Pseudoruegeria</taxon>
    </lineage>
</organism>
<dbReference type="AlphaFoldDB" id="A0A1Y5TNF7"/>
<reference evidence="3 4" key="1">
    <citation type="submission" date="2017-03" db="EMBL/GenBank/DDBJ databases">
        <authorList>
            <person name="Afonso C.L."/>
            <person name="Miller P.J."/>
            <person name="Scott M.A."/>
            <person name="Spackman E."/>
            <person name="Goraichik I."/>
            <person name="Dimitrov K.M."/>
            <person name="Suarez D.L."/>
            <person name="Swayne D.E."/>
        </authorList>
    </citation>
    <scope>NUCLEOTIDE SEQUENCE [LARGE SCALE GENOMIC DNA]</scope>
    <source>
        <strain evidence="3 4">CECT 7680</strain>
    </source>
</reference>
<proteinExistence type="predicted"/>
<protein>
    <recommendedName>
        <fullName evidence="2">DUF6868 domain-containing protein</fullName>
    </recommendedName>
</protein>
<evidence type="ECO:0000259" key="2">
    <source>
        <dbReference type="Pfam" id="PF21742"/>
    </source>
</evidence>
<keyword evidence="1" id="KW-1133">Transmembrane helix</keyword>
<accession>A0A1Y5TNF7</accession>
<feature type="domain" description="DUF6868" evidence="2">
    <location>
        <begin position="1"/>
        <end position="79"/>
    </location>
</feature>
<sequence length="80" mass="8841">MTHETLQQFFGLMALLNIAYLLIATLALMLFGDRVKAIHARMTGVPQEALPAAYFTSLANYKIATIVFTLVPWLALVLMG</sequence>
<dbReference type="InterPro" id="IPR049220">
    <property type="entry name" value="DUF6868"/>
</dbReference>